<organism evidence="1 2">
    <name type="scientific">Paramecium octaurelia</name>
    <dbReference type="NCBI Taxonomy" id="43137"/>
    <lineage>
        <taxon>Eukaryota</taxon>
        <taxon>Sar</taxon>
        <taxon>Alveolata</taxon>
        <taxon>Ciliophora</taxon>
        <taxon>Intramacronucleata</taxon>
        <taxon>Oligohymenophorea</taxon>
        <taxon>Peniculida</taxon>
        <taxon>Parameciidae</taxon>
        <taxon>Paramecium</taxon>
    </lineage>
</organism>
<sequence length="120" mass="14109">MLKQISQLINLIHKEILRLDKVKISICVFSFDLLKLLLFFCKHPKSKQKCQKQFWSIMIQQNCIKKFDNDLTPSEKYKHQNPIGQVHTNNIDSKGVFVFSIQIYIFLFGGLQNYPNSAFL</sequence>
<evidence type="ECO:0000313" key="1">
    <source>
        <dbReference type="EMBL" id="CAD8205538.1"/>
    </source>
</evidence>
<evidence type="ECO:0000313" key="2">
    <source>
        <dbReference type="Proteomes" id="UP000683925"/>
    </source>
</evidence>
<keyword evidence="2" id="KW-1185">Reference proteome</keyword>
<dbReference type="EMBL" id="CAJJDP010000136">
    <property type="protein sequence ID" value="CAD8205538.1"/>
    <property type="molecule type" value="Genomic_DNA"/>
</dbReference>
<reference evidence="1" key="1">
    <citation type="submission" date="2021-01" db="EMBL/GenBank/DDBJ databases">
        <authorList>
            <consortium name="Genoscope - CEA"/>
            <person name="William W."/>
        </authorList>
    </citation>
    <scope>NUCLEOTIDE SEQUENCE</scope>
</reference>
<accession>A0A8S1XYN0</accession>
<proteinExistence type="predicted"/>
<protein>
    <submittedName>
        <fullName evidence="1">Uncharacterized protein</fullName>
    </submittedName>
</protein>
<gene>
    <name evidence="1" type="ORF">POCTA_138.1.T1350190</name>
</gene>
<dbReference type="AlphaFoldDB" id="A0A8S1XYN0"/>
<dbReference type="Proteomes" id="UP000683925">
    <property type="component" value="Unassembled WGS sequence"/>
</dbReference>
<comment type="caution">
    <text evidence="1">The sequence shown here is derived from an EMBL/GenBank/DDBJ whole genome shotgun (WGS) entry which is preliminary data.</text>
</comment>
<name>A0A8S1XYN0_PAROT</name>